<dbReference type="Proteomes" id="UP000061432">
    <property type="component" value="Chromosome"/>
</dbReference>
<dbReference type="EMBL" id="AP014704">
    <property type="protein sequence ID" value="BAQ45812.1"/>
    <property type="molecule type" value="Genomic_DNA"/>
</dbReference>
<sequence length="1034" mass="112706">MLQTVKDACELHPMALDYAMGDQIEHLTDLLAQTEKSAGEFFEKNFVTAGMATLLRQGLQRLAGQSDQAVFELKQAMGGGKTHSMLALGVLARNPNLRPKVDASITGGIADFTAQVVAINGRSVSEDVFLWGEVARQLGKEADFSRFWTSGPRAPMEADWVGLIGDTPTLILLDELPPYFDYATTRQVGGGTLATVATYALSNLLSAALKLPKLCIVISNLSGSYEGASKDLSKAIRNFRDEANRQARPITPVELGSNEIYEILKKRLFKSIAPPSVVDAVAAEYGKALADAVKSKAIAKSAEQLADEIAASYPFHPSVKQVVALFKENEAYRQTRGLMQFVSKMLKSVWERSANDVYLIGCQHLDLNIGDVREEVARISDLQGAISTDVAAGGSSHAEIVDANVGADTASQVGRLLLVASLSESVDAVKGLTKAQAVEYLVAPHRSALEFDQAFEELRKECWYLHRKENDAWYFSKNENLRKRIDNRAKNAPQNKVNDEMKRRLELVFQPRAKVAYQRVIALPKLDEIAFERTERLCLVMSPDAKSPPEDARRLFESVTQKNAFCVVTGGTSLGNLEEKVRRIWAIAKVRDEVGTSSPLLPEIQDEAESAEFDFLSTMESLFNRVYYPANVDGAGPDLRFEKITLVRSKDAQDGIAMDGEAAVQRALVGTGASKLKTDVKAEADALIRRAEAVLWNKGETRLPWKDVVTRSVENARWIWLPPKGLEELRAIAVSQDRWRDSNDGYIEKGPFPPAKTSVTVLERDYDEGTGRATLLVSAKDAGSKPVIHYASDAGVSPASPTLTEAVFETTEMKLWFVAVDPDAKHATGDAVAWENRITILHEPTGAFGKRTVELKAVPGGNIRWNTTGASPKDGTPYTGPFDVEGTAEVTVYAYAEQGGVSAQRSFKIPALDAKGPSIADDKPAKLRRMMTFDGTAKSFEAIKLAKNSKATFGGTITAEVGKGSRNVLTRLGSEASTTPDVIERMIGAAREALGEDAADVRLSFKEASFLTGHDLKAFAKGLGIDPKPEEVEQ</sequence>
<dbReference type="InterPro" id="IPR007555">
    <property type="entry name" value="DUF499"/>
</dbReference>
<reference evidence="1 2" key="1">
    <citation type="journal article" date="2015" name="Genome Announc.">
        <title>Complete Genome Sequence of Methylobacterium aquaticum Strain 22A, Isolated from Racomitrium japonicum Moss.</title>
        <authorList>
            <person name="Tani A."/>
            <person name="Ogura Y."/>
            <person name="Hayashi T."/>
            <person name="Kimbara K."/>
        </authorList>
    </citation>
    <scope>NUCLEOTIDE SEQUENCE [LARGE SCALE GENOMIC DNA]</scope>
    <source>
        <strain evidence="1 2">MA-22A</strain>
    </source>
</reference>
<evidence type="ECO:0000313" key="2">
    <source>
        <dbReference type="Proteomes" id="UP000061432"/>
    </source>
</evidence>
<dbReference type="RefSeq" id="WP_060847076.1">
    <property type="nucleotide sequence ID" value="NZ_AP014704.1"/>
</dbReference>
<dbReference type="OrthoDB" id="9757917at2"/>
<gene>
    <name evidence="1" type="ORF">Maq22A_c12885</name>
</gene>
<dbReference type="AlphaFoldDB" id="A0A0C6FFQ2"/>
<evidence type="ECO:0000313" key="1">
    <source>
        <dbReference type="EMBL" id="BAQ45812.1"/>
    </source>
</evidence>
<dbReference type="KEGG" id="maqu:Maq22A_c12885"/>
<dbReference type="STRING" id="270351.Maq22A_c12885"/>
<dbReference type="PATRIC" id="fig|270351.10.peg.2490"/>
<protein>
    <submittedName>
        <fullName evidence="1">Predicted ATPase AAA+ superfamily</fullName>
    </submittedName>
</protein>
<dbReference type="Pfam" id="PF04465">
    <property type="entry name" value="DUF499"/>
    <property type="match status" value="1"/>
</dbReference>
<reference evidence="2" key="2">
    <citation type="submission" date="2015-01" db="EMBL/GenBank/DDBJ databases">
        <title>Complete genome sequence of Methylobacterium aquaticum strain 22A.</title>
        <authorList>
            <person name="Tani A."/>
            <person name="Ogura Y."/>
            <person name="Hayashi T."/>
        </authorList>
    </citation>
    <scope>NUCLEOTIDE SEQUENCE [LARGE SCALE GENOMIC DNA]</scope>
    <source>
        <strain evidence="2">MA-22A</strain>
    </source>
</reference>
<accession>A0A0C6FFQ2</accession>
<name>A0A0C6FFQ2_9HYPH</name>
<dbReference type="NCBIfam" id="NF042962">
    <property type="entry name" value="DUF499_antiphage"/>
    <property type="match status" value="1"/>
</dbReference>
<proteinExistence type="predicted"/>
<organism evidence="1 2">
    <name type="scientific">Methylobacterium aquaticum</name>
    <dbReference type="NCBI Taxonomy" id="270351"/>
    <lineage>
        <taxon>Bacteria</taxon>
        <taxon>Pseudomonadati</taxon>
        <taxon>Pseudomonadota</taxon>
        <taxon>Alphaproteobacteria</taxon>
        <taxon>Hyphomicrobiales</taxon>
        <taxon>Methylobacteriaceae</taxon>
        <taxon>Methylobacterium</taxon>
    </lineage>
</organism>